<organism evidence="4 5">
    <name type="scientific">Corynebacterium meridianum</name>
    <dbReference type="NCBI Taxonomy" id="2765363"/>
    <lineage>
        <taxon>Bacteria</taxon>
        <taxon>Bacillati</taxon>
        <taxon>Actinomycetota</taxon>
        <taxon>Actinomycetes</taxon>
        <taxon>Mycobacteriales</taxon>
        <taxon>Corynebacteriaceae</taxon>
        <taxon>Corynebacterium</taxon>
    </lineage>
</organism>
<evidence type="ECO:0000313" key="5">
    <source>
        <dbReference type="Proteomes" id="UP000645966"/>
    </source>
</evidence>
<dbReference type="Proteomes" id="UP000645966">
    <property type="component" value="Unassembled WGS sequence"/>
</dbReference>
<reference evidence="4" key="1">
    <citation type="submission" date="2020-12" db="EMBL/GenBank/DDBJ databases">
        <title>Genome public.</title>
        <authorList>
            <person name="Sun Q."/>
        </authorList>
    </citation>
    <scope>NUCLEOTIDE SEQUENCE</scope>
    <source>
        <strain evidence="4">CCM 8863</strain>
    </source>
</reference>
<comment type="caution">
    <text evidence="4">The sequence shown here is derived from an EMBL/GenBank/DDBJ whole genome shotgun (WGS) entry which is preliminary data.</text>
</comment>
<feature type="domain" description="Rhodanese" evidence="3">
    <location>
        <begin position="162"/>
        <end position="274"/>
    </location>
</feature>
<evidence type="ECO:0000313" key="4">
    <source>
        <dbReference type="EMBL" id="MBI8990255.1"/>
    </source>
</evidence>
<dbReference type="PANTHER" id="PTHR11364:SF27">
    <property type="entry name" value="SULFURTRANSFERASE"/>
    <property type="match status" value="1"/>
</dbReference>
<name>A0A934I876_9CORY</name>
<sequence>MSLLITPTELADGMQTGIKTTLLASMWLPGPEDAGFEYYRGKHIPNSIFCDPARALAAAPSSKLGRNPLPDPVVLQKWFERWGLNDKHRVVVYDGGRGLMAARAWWILTWAGVPDVRILDGGLAAWIKEGRRHAGGPGNLPQKCTLRVNPGQLPVATIDEVKNFDGLLLDVREENRFQGRKERLDLKAGHIPGAVNLPTRRLTREDHTLRSPEEIRAEFEAVGMDDPTKVIIYSGSGLHSALAVEAMHHAGMPGAAVYIGGWSQWCATPSNPVATTV</sequence>
<proteinExistence type="predicted"/>
<dbReference type="CDD" id="cd01449">
    <property type="entry name" value="TST_Repeat_2"/>
    <property type="match status" value="1"/>
</dbReference>
<keyword evidence="2" id="KW-0677">Repeat</keyword>
<dbReference type="InterPro" id="IPR001763">
    <property type="entry name" value="Rhodanese-like_dom"/>
</dbReference>
<feature type="domain" description="Rhodanese" evidence="3">
    <location>
        <begin position="39"/>
        <end position="135"/>
    </location>
</feature>
<evidence type="ECO:0000256" key="1">
    <source>
        <dbReference type="ARBA" id="ARBA00022679"/>
    </source>
</evidence>
<dbReference type="EMBL" id="JAEIOS010000015">
    <property type="protein sequence ID" value="MBI8990255.1"/>
    <property type="molecule type" value="Genomic_DNA"/>
</dbReference>
<dbReference type="SMART" id="SM00450">
    <property type="entry name" value="RHOD"/>
    <property type="match status" value="2"/>
</dbReference>
<dbReference type="InterPro" id="IPR036873">
    <property type="entry name" value="Rhodanese-like_dom_sf"/>
</dbReference>
<evidence type="ECO:0000256" key="2">
    <source>
        <dbReference type="ARBA" id="ARBA00022737"/>
    </source>
</evidence>
<evidence type="ECO:0000259" key="3">
    <source>
        <dbReference type="PROSITE" id="PS50206"/>
    </source>
</evidence>
<protein>
    <submittedName>
        <fullName evidence="4">Sulfurtransferase</fullName>
    </submittedName>
</protein>
<dbReference type="PANTHER" id="PTHR11364">
    <property type="entry name" value="THIOSULFATE SULFERTANSFERASE"/>
    <property type="match status" value="1"/>
</dbReference>
<gene>
    <name evidence="4" type="ORF">JDV75_10880</name>
</gene>
<dbReference type="InterPro" id="IPR045078">
    <property type="entry name" value="TST/MPST-like"/>
</dbReference>
<dbReference type="PROSITE" id="PS50206">
    <property type="entry name" value="RHODANESE_3"/>
    <property type="match status" value="2"/>
</dbReference>
<dbReference type="Gene3D" id="3.40.250.10">
    <property type="entry name" value="Rhodanese-like domain"/>
    <property type="match status" value="2"/>
</dbReference>
<dbReference type="GO" id="GO:0004792">
    <property type="term" value="F:thiosulfate-cyanide sulfurtransferase activity"/>
    <property type="evidence" value="ECO:0007669"/>
    <property type="project" value="TreeGrafter"/>
</dbReference>
<keyword evidence="1" id="KW-0808">Transferase</keyword>
<accession>A0A934I876</accession>
<dbReference type="RefSeq" id="WP_198739268.1">
    <property type="nucleotide sequence ID" value="NZ_JAEIOS010000015.1"/>
</dbReference>
<dbReference type="CDD" id="cd01448">
    <property type="entry name" value="TST_Repeat_1"/>
    <property type="match status" value="1"/>
</dbReference>
<keyword evidence="5" id="KW-1185">Reference proteome</keyword>
<dbReference type="SUPFAM" id="SSF52821">
    <property type="entry name" value="Rhodanese/Cell cycle control phosphatase"/>
    <property type="match status" value="2"/>
</dbReference>
<dbReference type="AlphaFoldDB" id="A0A934I876"/>
<dbReference type="Pfam" id="PF00581">
    <property type="entry name" value="Rhodanese"/>
    <property type="match status" value="2"/>
</dbReference>